<feature type="compositionally biased region" description="Gly residues" evidence="1">
    <location>
        <begin position="48"/>
        <end position="59"/>
    </location>
</feature>
<dbReference type="AlphaFoldDB" id="U1PP56"/>
<protein>
    <submittedName>
        <fullName evidence="2">Uncharacterized protein</fullName>
    </submittedName>
</protein>
<reference evidence="2 3" key="1">
    <citation type="submission" date="2013-06" db="EMBL/GenBank/DDBJ databases">
        <authorList>
            <person name="Weinstock G."/>
            <person name="Sodergren E."/>
            <person name="Lobos E.A."/>
            <person name="Fulton L."/>
            <person name="Fulton R."/>
            <person name="Courtney L."/>
            <person name="Fronick C."/>
            <person name="O'Laughlin M."/>
            <person name="Godfrey J."/>
            <person name="Wilson R.M."/>
            <person name="Miner T."/>
            <person name="Farmer C."/>
            <person name="Delehaunty K."/>
            <person name="Cordes M."/>
            <person name="Minx P."/>
            <person name="Tomlinson C."/>
            <person name="Chen J."/>
            <person name="Wollam A."/>
            <person name="Pepin K.H."/>
            <person name="Bhonagiri V."/>
            <person name="Zhang X."/>
            <person name="Warren W."/>
            <person name="Mitreva M."/>
            <person name="Mardis E.R."/>
            <person name="Wilson R.K."/>
        </authorList>
    </citation>
    <scope>NUCLEOTIDE SEQUENCE [LARGE SCALE GENOMIC DNA]</scope>
    <source>
        <strain evidence="2 3">F0510</strain>
    </source>
</reference>
<proteinExistence type="predicted"/>
<evidence type="ECO:0000313" key="2">
    <source>
        <dbReference type="EMBL" id="ERH17930.1"/>
    </source>
</evidence>
<gene>
    <name evidence="2" type="ORF">HMPREF1549_02222</name>
</gene>
<name>U1PP56_9ACTO</name>
<evidence type="ECO:0000256" key="1">
    <source>
        <dbReference type="SAM" id="MobiDB-lite"/>
    </source>
</evidence>
<feature type="compositionally biased region" description="Gly residues" evidence="1">
    <location>
        <begin position="27"/>
        <end position="38"/>
    </location>
</feature>
<comment type="caution">
    <text evidence="2">The sequence shown here is derived from an EMBL/GenBank/DDBJ whole genome shotgun (WGS) entry which is preliminary data.</text>
</comment>
<dbReference type="EMBL" id="AWSD01000242">
    <property type="protein sequence ID" value="ERH17930.1"/>
    <property type="molecule type" value="Genomic_DNA"/>
</dbReference>
<organism evidence="2 3">
    <name type="scientific">Actinomyces johnsonii F0510</name>
    <dbReference type="NCBI Taxonomy" id="1227262"/>
    <lineage>
        <taxon>Bacteria</taxon>
        <taxon>Bacillati</taxon>
        <taxon>Actinomycetota</taxon>
        <taxon>Actinomycetes</taxon>
        <taxon>Actinomycetales</taxon>
        <taxon>Actinomycetaceae</taxon>
        <taxon>Actinomyces</taxon>
    </lineage>
</organism>
<evidence type="ECO:0000313" key="3">
    <source>
        <dbReference type="Proteomes" id="UP000016498"/>
    </source>
</evidence>
<dbReference type="Proteomes" id="UP000016498">
    <property type="component" value="Unassembled WGS sequence"/>
</dbReference>
<sequence>MQGGIDQQRGLGGGVDLDGEVGVEGPVLGGRGAGGEAGSGIDQRPGLLGVGEGLPGRGGEPVAQGAQRGQGRVDTRVGFPLRRGLCLLR</sequence>
<feature type="region of interest" description="Disordered" evidence="1">
    <location>
        <begin position="1"/>
        <end position="74"/>
    </location>
</feature>
<accession>U1PP56</accession>
<dbReference type="HOGENOM" id="CLU_2448029_0_0_11"/>